<evidence type="ECO:0000313" key="3">
    <source>
        <dbReference type="EMBL" id="GLJ59459.1"/>
    </source>
</evidence>
<keyword evidence="4" id="KW-1185">Reference proteome</keyword>
<reference evidence="3" key="1">
    <citation type="submission" date="2022-12" db="EMBL/GenBank/DDBJ databases">
        <title>Chromosome-Level Genome Assembly of Japanese Cedar (Cryptomeriajaponica D. Don).</title>
        <authorList>
            <person name="Fujino T."/>
            <person name="Yamaguchi K."/>
            <person name="Yokoyama T."/>
            <person name="Hamanaka T."/>
            <person name="Harazono Y."/>
            <person name="Kamada H."/>
            <person name="Kobayashi W."/>
            <person name="Ujino-Ihara T."/>
            <person name="Uchiyama K."/>
            <person name="Matsumoto A."/>
            <person name="Izuno A."/>
            <person name="Tsumura Y."/>
            <person name="Toyoda A."/>
            <person name="Shigenobu S."/>
            <person name="Moriguchi Y."/>
            <person name="Ueno S."/>
            <person name="Kasahara M."/>
        </authorList>
    </citation>
    <scope>NUCLEOTIDE SEQUENCE</scope>
</reference>
<sequence>MRQIENYLIPLKFGLLVLLASSIHGAQALPFPVPQSTLESDSRSLTYDLPHSNINQQQQHRVHVLDAPKYYKLNELLYKSRPRFSFMNDDDRSQADLRPLEVGAPQVGSRRRANGDEVDESSIDSLIRDMQPEKAVGRHEGDETGVTYEANSARRDAMGGRGVGGKAVMMDSSIGAYDEASIQKKSTNSIDEDSSGLGEDSARLRNQSRFQ</sequence>
<evidence type="ECO:0000256" key="2">
    <source>
        <dbReference type="SAM" id="SignalP"/>
    </source>
</evidence>
<accession>A0AAD3NVV1</accession>
<name>A0AAD3NVV1_CRYJA</name>
<dbReference type="AlphaFoldDB" id="A0AAD3NVV1"/>
<evidence type="ECO:0000256" key="1">
    <source>
        <dbReference type="SAM" id="MobiDB-lite"/>
    </source>
</evidence>
<feature type="chain" id="PRO_5042089449" evidence="2">
    <location>
        <begin position="29"/>
        <end position="211"/>
    </location>
</feature>
<organism evidence="3 4">
    <name type="scientific">Cryptomeria japonica</name>
    <name type="common">Japanese cedar</name>
    <name type="synonym">Cupressus japonica</name>
    <dbReference type="NCBI Taxonomy" id="3369"/>
    <lineage>
        <taxon>Eukaryota</taxon>
        <taxon>Viridiplantae</taxon>
        <taxon>Streptophyta</taxon>
        <taxon>Embryophyta</taxon>
        <taxon>Tracheophyta</taxon>
        <taxon>Spermatophyta</taxon>
        <taxon>Pinopsida</taxon>
        <taxon>Pinidae</taxon>
        <taxon>Conifers II</taxon>
        <taxon>Cupressales</taxon>
        <taxon>Cupressaceae</taxon>
        <taxon>Cryptomeria</taxon>
    </lineage>
</organism>
<gene>
    <name evidence="3" type="ORF">SUGI_1509310</name>
</gene>
<evidence type="ECO:0000313" key="4">
    <source>
        <dbReference type="Proteomes" id="UP001234787"/>
    </source>
</evidence>
<feature type="compositionally biased region" description="Basic and acidic residues" evidence="1">
    <location>
        <begin position="126"/>
        <end position="142"/>
    </location>
</feature>
<feature type="signal peptide" evidence="2">
    <location>
        <begin position="1"/>
        <end position="28"/>
    </location>
</feature>
<proteinExistence type="predicted"/>
<feature type="region of interest" description="Disordered" evidence="1">
    <location>
        <begin position="182"/>
        <end position="211"/>
    </location>
</feature>
<comment type="caution">
    <text evidence="3">The sequence shown here is derived from an EMBL/GenBank/DDBJ whole genome shotgun (WGS) entry which is preliminary data.</text>
</comment>
<dbReference type="EMBL" id="BSEH01000946">
    <property type="protein sequence ID" value="GLJ59459.1"/>
    <property type="molecule type" value="Genomic_DNA"/>
</dbReference>
<feature type="region of interest" description="Disordered" evidence="1">
    <location>
        <begin position="96"/>
        <end position="145"/>
    </location>
</feature>
<dbReference type="Proteomes" id="UP001234787">
    <property type="component" value="Unassembled WGS sequence"/>
</dbReference>
<keyword evidence="2" id="KW-0732">Signal</keyword>
<protein>
    <submittedName>
        <fullName evidence="3">Uncharacterized protein</fullName>
    </submittedName>
</protein>